<evidence type="ECO:0000313" key="1">
    <source>
        <dbReference type="EMBL" id="CDR33402.1"/>
    </source>
</evidence>
<keyword evidence="2" id="KW-1185">Reference proteome</keyword>
<proteinExistence type="predicted"/>
<name>A0A090CY87_9BACT</name>
<dbReference type="EMBL" id="CCEJ010000003">
    <property type="protein sequence ID" value="CDR33402.1"/>
    <property type="molecule type" value="Genomic_DNA"/>
</dbReference>
<dbReference type="Proteomes" id="UP000031552">
    <property type="component" value="Unassembled WGS sequence"/>
</dbReference>
<evidence type="ECO:0000313" key="2">
    <source>
        <dbReference type="Proteomes" id="UP000031552"/>
    </source>
</evidence>
<accession>A0A090CY87</accession>
<protein>
    <submittedName>
        <fullName evidence="1">Uncharacterized protein</fullName>
    </submittedName>
</protein>
<organism evidence="1 2">
    <name type="scientific">Candidatus Criblamydia sequanensis CRIB-18</name>
    <dbReference type="NCBI Taxonomy" id="1437425"/>
    <lineage>
        <taxon>Bacteria</taxon>
        <taxon>Pseudomonadati</taxon>
        <taxon>Chlamydiota</taxon>
        <taxon>Chlamydiia</taxon>
        <taxon>Parachlamydiales</taxon>
        <taxon>Candidatus Criblamydiaceae</taxon>
        <taxon>Candidatus Criblamydia</taxon>
    </lineage>
</organism>
<gene>
    <name evidence="1" type="ORF">CSEC_0569</name>
</gene>
<comment type="caution">
    <text evidence="1">The sequence shown here is derived from an EMBL/GenBank/DDBJ whole genome shotgun (WGS) entry which is preliminary data.</text>
</comment>
<reference evidence="1" key="1">
    <citation type="submission" date="2013-12" db="EMBL/GenBank/DDBJ databases">
        <authorList>
            <person name="Linke B."/>
        </authorList>
    </citation>
    <scope>NUCLEOTIDE SEQUENCE [LARGE SCALE GENOMIC DNA]</scope>
    <source>
        <strain evidence="1">CRIB-18</strain>
    </source>
</reference>
<reference evidence="1" key="2">
    <citation type="submission" date="2014-09" db="EMBL/GenBank/DDBJ databases">
        <title>Criblamydia sequanensis harbors a mega-plasmid encoding arsenite resistance.</title>
        <authorList>
            <person name="Bertelli C."/>
            <person name="Goesmann A."/>
            <person name="Greub G."/>
        </authorList>
    </citation>
    <scope>NUCLEOTIDE SEQUENCE [LARGE SCALE GENOMIC DNA]</scope>
    <source>
        <strain evidence="1">CRIB-18</strain>
    </source>
</reference>
<sequence length="30" mass="3174">MNSISNFIGQSFGLCPLPSKAPPGEIEIIL</sequence>
<dbReference type="AlphaFoldDB" id="A0A090CY87"/>